<sequence length="619" mass="66912">MHLAQQLVVLDPPDRRALCVEDGPAVVDDGRVLVPAGGTQGFATYFNAFPASYWVRWAGVATVRLELESTGPGTVRLVRSDARGVAAVVATSALAGTGATVLEAAVAGAGDGGWLWFEIEAADADVVVAGAQWLVDVAPRRSGEVFLSITTMDKPEFCVATLRRLAASEALRAAVGTVLVVDQGSRRVVDHPGFDEVAAALGTQLRIVEQDNLGGSGGFTRGMLEALDRDGADAVLILDDDVEVEPEALLRAVRFHQAARTPVVVGGHMLDLHRPTVLNSFSEVVHERGFQWGPPRMEQQWHDLGAGPLRSTPWLHERGESDFNGWWMCLLPTTVLRDIGLSQPMFLKWDDAELGLRARDAGHPTVTLPGAALWHVAWTDKDDTVEWQAYLHVRNRVLAALLHARRPRGGLLLPSLLATDLKLLLSMRYYAVDLHLRALREILDGPGDLHAGLAGLVPELRAHGAAFAETTTYRAGDAPFDAAAARPWTGGERPKPAGAGALAGLALRGLARHLRPAGRGARPGAGSSAKPRHALRREQATWWELPHHDSVLVLGADGASGVWLRRRPRTFFRLAAASVVAHLRLAVRWTAVSARWREAAPELAAPETWRATFARHARH</sequence>
<comment type="similarity">
    <text evidence="2">Belongs to the glycosyltransferase 2 family.</text>
</comment>
<comment type="caution">
    <text evidence="7">The sequence shown here is derived from an EMBL/GenBank/DDBJ whole genome shotgun (WGS) entry which is preliminary data.</text>
</comment>
<comment type="pathway">
    <text evidence="1">Cell wall biogenesis; cell wall polysaccharide biosynthesis.</text>
</comment>
<keyword evidence="8" id="KW-1185">Reference proteome</keyword>
<protein>
    <submittedName>
        <fullName evidence="7">Glycosyltransferase</fullName>
        <ecNumber evidence="7">2.4.-.-</ecNumber>
    </submittedName>
</protein>
<name>A0ABS7ZCK0_9MICO</name>
<dbReference type="PANTHER" id="PTHR43179">
    <property type="entry name" value="RHAMNOSYLTRANSFERASE WBBL"/>
    <property type="match status" value="1"/>
</dbReference>
<evidence type="ECO:0000313" key="7">
    <source>
        <dbReference type="EMBL" id="MCA5892757.1"/>
    </source>
</evidence>
<feature type="domain" description="Galactofuranosyltransferase-2 C-terminal" evidence="6">
    <location>
        <begin position="414"/>
        <end position="614"/>
    </location>
</feature>
<feature type="domain" description="Galactofuranosyltransferase GlfT2 N-terminal" evidence="5">
    <location>
        <begin position="31"/>
        <end position="135"/>
    </location>
</feature>
<dbReference type="Pfam" id="PF17994">
    <property type="entry name" value="Glft2_N"/>
    <property type="match status" value="1"/>
</dbReference>
<evidence type="ECO:0000256" key="2">
    <source>
        <dbReference type="ARBA" id="ARBA00006739"/>
    </source>
</evidence>
<evidence type="ECO:0000256" key="4">
    <source>
        <dbReference type="ARBA" id="ARBA00022679"/>
    </source>
</evidence>
<dbReference type="EMBL" id="JAIXCQ010000003">
    <property type="protein sequence ID" value="MCA5892757.1"/>
    <property type="molecule type" value="Genomic_DNA"/>
</dbReference>
<dbReference type="SUPFAM" id="SSF53448">
    <property type="entry name" value="Nucleotide-diphospho-sugar transferases"/>
    <property type="match status" value="1"/>
</dbReference>
<gene>
    <name evidence="7" type="ORF">LEP48_05240</name>
</gene>
<dbReference type="InterPro" id="IPR029044">
    <property type="entry name" value="Nucleotide-diphossugar_trans"/>
</dbReference>
<dbReference type="InterPro" id="IPR040492">
    <property type="entry name" value="GlfT2_N"/>
</dbReference>
<keyword evidence="4 7" id="KW-0808">Transferase</keyword>
<proteinExistence type="inferred from homology"/>
<evidence type="ECO:0000259" key="5">
    <source>
        <dbReference type="Pfam" id="PF17994"/>
    </source>
</evidence>
<reference evidence="7 8" key="1">
    <citation type="submission" date="2021-09" db="EMBL/GenBank/DDBJ databases">
        <title>Isoptericola luteus sp. nov., a novel bacterium isolated from Harbin, the capital city of Heilongjiang province.</title>
        <authorList>
            <person name="Li J."/>
        </authorList>
    </citation>
    <scope>NUCLEOTIDE SEQUENCE [LARGE SCALE GENOMIC DNA]</scope>
    <source>
        <strain evidence="7 8">NEAU-Y5</strain>
    </source>
</reference>
<dbReference type="InterPro" id="IPR045699">
    <property type="entry name" value="GlfT2_C"/>
</dbReference>
<dbReference type="Pfam" id="PF19320">
    <property type="entry name" value="GlfT2_domain3"/>
    <property type="match status" value="1"/>
</dbReference>
<evidence type="ECO:0000256" key="1">
    <source>
        <dbReference type="ARBA" id="ARBA00004776"/>
    </source>
</evidence>
<evidence type="ECO:0000259" key="6">
    <source>
        <dbReference type="Pfam" id="PF19320"/>
    </source>
</evidence>
<organism evidence="7 8">
    <name type="scientific">Isoptericola luteus</name>
    <dbReference type="NCBI Taxonomy" id="2879484"/>
    <lineage>
        <taxon>Bacteria</taxon>
        <taxon>Bacillati</taxon>
        <taxon>Actinomycetota</taxon>
        <taxon>Actinomycetes</taxon>
        <taxon>Micrococcales</taxon>
        <taxon>Promicromonosporaceae</taxon>
        <taxon>Isoptericola</taxon>
    </lineage>
</organism>
<accession>A0ABS7ZCK0</accession>
<dbReference type="Gene3D" id="3.90.550.60">
    <property type="match status" value="1"/>
</dbReference>
<dbReference type="PANTHER" id="PTHR43179:SF12">
    <property type="entry name" value="GALACTOFURANOSYLTRANSFERASE GLFT2"/>
    <property type="match status" value="1"/>
</dbReference>
<dbReference type="EC" id="2.4.-.-" evidence="7"/>
<dbReference type="RefSeq" id="WP_225564533.1">
    <property type="nucleotide sequence ID" value="NZ_JAIXCQ010000003.1"/>
</dbReference>
<evidence type="ECO:0000256" key="3">
    <source>
        <dbReference type="ARBA" id="ARBA00022676"/>
    </source>
</evidence>
<keyword evidence="3 7" id="KW-0328">Glycosyltransferase</keyword>
<dbReference type="Proteomes" id="UP001319870">
    <property type="component" value="Unassembled WGS sequence"/>
</dbReference>
<evidence type="ECO:0000313" key="8">
    <source>
        <dbReference type="Proteomes" id="UP001319870"/>
    </source>
</evidence>
<dbReference type="Pfam" id="PF13641">
    <property type="entry name" value="Glyco_tranf_2_3"/>
    <property type="match status" value="1"/>
</dbReference>
<dbReference type="GO" id="GO:0016757">
    <property type="term" value="F:glycosyltransferase activity"/>
    <property type="evidence" value="ECO:0007669"/>
    <property type="project" value="UniProtKB-KW"/>
</dbReference>